<comment type="caution">
    <text evidence="1">The sequence shown here is derived from an EMBL/GenBank/DDBJ whole genome shotgun (WGS) entry which is preliminary data.</text>
</comment>
<proteinExistence type="predicted"/>
<accession>A0A6N2BIL9</accession>
<evidence type="ECO:0000313" key="1">
    <source>
        <dbReference type="EMBL" id="TMW94816.1"/>
    </source>
</evidence>
<name>A0A6N2BIL9_SOLCI</name>
<protein>
    <submittedName>
        <fullName evidence="1">Uncharacterized protein</fullName>
    </submittedName>
</protein>
<dbReference type="EMBL" id="RXGB01002520">
    <property type="protein sequence ID" value="TMW94816.1"/>
    <property type="molecule type" value="Genomic_DNA"/>
</dbReference>
<reference evidence="1" key="1">
    <citation type="submission" date="2019-05" db="EMBL/GenBank/DDBJ databases">
        <title>The de novo reference genome and transcriptome assemblies of the wild tomato species Solanum chilense.</title>
        <authorList>
            <person name="Stam R."/>
            <person name="Nosenko T."/>
            <person name="Hoerger A.C."/>
            <person name="Stephan W."/>
            <person name="Seidel M.A."/>
            <person name="Kuhn J.M.M."/>
            <person name="Haberer G."/>
            <person name="Tellier A."/>
        </authorList>
    </citation>
    <scope>NUCLEOTIDE SEQUENCE</scope>
    <source>
        <tissue evidence="1">Mature leaves</tissue>
    </source>
</reference>
<sequence length="60" mass="6744">MKYQKHTSLPNAAKSASPTLPDVSFSFISYSRAGKFVVSSFAARESSLQLRLFFLLATRW</sequence>
<gene>
    <name evidence="1" type="ORF">EJD97_009755</name>
</gene>
<dbReference type="AlphaFoldDB" id="A0A6N2BIL9"/>
<organism evidence="1">
    <name type="scientific">Solanum chilense</name>
    <name type="common">Tomato</name>
    <name type="synonym">Lycopersicon chilense</name>
    <dbReference type="NCBI Taxonomy" id="4083"/>
    <lineage>
        <taxon>Eukaryota</taxon>
        <taxon>Viridiplantae</taxon>
        <taxon>Streptophyta</taxon>
        <taxon>Embryophyta</taxon>
        <taxon>Tracheophyta</taxon>
        <taxon>Spermatophyta</taxon>
        <taxon>Magnoliopsida</taxon>
        <taxon>eudicotyledons</taxon>
        <taxon>Gunneridae</taxon>
        <taxon>Pentapetalae</taxon>
        <taxon>asterids</taxon>
        <taxon>lamiids</taxon>
        <taxon>Solanales</taxon>
        <taxon>Solanaceae</taxon>
        <taxon>Solanoideae</taxon>
        <taxon>Solaneae</taxon>
        <taxon>Solanum</taxon>
        <taxon>Solanum subgen. Lycopersicon</taxon>
    </lineage>
</organism>